<accession>A0ABN7RXK5</accession>
<evidence type="ECO:0000313" key="2">
    <source>
        <dbReference type="EMBL" id="CAG5088410.1"/>
    </source>
</evidence>
<dbReference type="EMBL" id="OU015568">
    <property type="protein sequence ID" value="CAG5088410.1"/>
    <property type="molecule type" value="Genomic_DNA"/>
</dbReference>
<evidence type="ECO:0000256" key="1">
    <source>
        <dbReference type="SAM" id="Coils"/>
    </source>
</evidence>
<keyword evidence="3" id="KW-1185">Reference proteome</keyword>
<name>A0ABN7RXK5_OIKDI</name>
<gene>
    <name evidence="2" type="ORF">OKIOD_LOCUS3390</name>
</gene>
<dbReference type="Proteomes" id="UP001158576">
    <property type="component" value="Chromosome PAR"/>
</dbReference>
<reference evidence="2 3" key="1">
    <citation type="submission" date="2021-04" db="EMBL/GenBank/DDBJ databases">
        <authorList>
            <person name="Bliznina A."/>
        </authorList>
    </citation>
    <scope>NUCLEOTIDE SEQUENCE [LARGE SCALE GENOMIC DNA]</scope>
</reference>
<evidence type="ECO:0000313" key="3">
    <source>
        <dbReference type="Proteomes" id="UP001158576"/>
    </source>
</evidence>
<keyword evidence="1" id="KW-0175">Coiled coil</keyword>
<organism evidence="2 3">
    <name type="scientific">Oikopleura dioica</name>
    <name type="common">Tunicate</name>
    <dbReference type="NCBI Taxonomy" id="34765"/>
    <lineage>
        <taxon>Eukaryota</taxon>
        <taxon>Metazoa</taxon>
        <taxon>Chordata</taxon>
        <taxon>Tunicata</taxon>
        <taxon>Appendicularia</taxon>
        <taxon>Copelata</taxon>
        <taxon>Oikopleuridae</taxon>
        <taxon>Oikopleura</taxon>
    </lineage>
</organism>
<sequence length="150" mass="17110">MGDSKKFLMSPPPVDPVAEKLADILSSMEKASQENIKKLNSVEHEDCLMMTEFTSNSLINYTSPVSPVKVAQTKRLKKLRDSSDSEDLLILRQELQAEQLKSKSLQEELQKSLKREQLLRSQCEDLFQALERNKLREVGNSAKLMDVKPF</sequence>
<proteinExistence type="predicted"/>
<feature type="coiled-coil region" evidence="1">
    <location>
        <begin position="88"/>
        <end position="115"/>
    </location>
</feature>
<protein>
    <submittedName>
        <fullName evidence="2">Oidioi.mRNA.OKI2018_I69.PAR.g11832.t1.cds</fullName>
    </submittedName>
</protein>